<evidence type="ECO:0000313" key="3">
    <source>
        <dbReference type="EMBL" id="WOO76856.1"/>
    </source>
</evidence>
<feature type="compositionally biased region" description="Low complexity" evidence="1">
    <location>
        <begin position="130"/>
        <end position="193"/>
    </location>
</feature>
<proteinExistence type="predicted"/>
<dbReference type="Pfam" id="PF03659">
    <property type="entry name" value="Glyco_hydro_71"/>
    <property type="match status" value="1"/>
</dbReference>
<accession>A0AAF1BEQ4</accession>
<feature type="chain" id="PRO_5042193264" evidence="2">
    <location>
        <begin position="19"/>
        <end position="634"/>
    </location>
</feature>
<name>A0AAF1BEQ4_9TREE</name>
<evidence type="ECO:0000313" key="4">
    <source>
        <dbReference type="Proteomes" id="UP000827549"/>
    </source>
</evidence>
<dbReference type="InterPro" id="IPR005197">
    <property type="entry name" value="Glyco_hydro_71"/>
</dbReference>
<evidence type="ECO:0000256" key="1">
    <source>
        <dbReference type="SAM" id="MobiDB-lite"/>
    </source>
</evidence>
<feature type="compositionally biased region" description="Polar residues" evidence="1">
    <location>
        <begin position="115"/>
        <end position="129"/>
    </location>
</feature>
<dbReference type="EMBL" id="CP086714">
    <property type="protein sequence ID" value="WOO76856.1"/>
    <property type="molecule type" value="Genomic_DNA"/>
</dbReference>
<protein>
    <submittedName>
        <fullName evidence="3">Mutanase</fullName>
    </submittedName>
</protein>
<dbReference type="RefSeq" id="XP_062622888.1">
    <property type="nucleotide sequence ID" value="XM_062766905.1"/>
</dbReference>
<evidence type="ECO:0000256" key="2">
    <source>
        <dbReference type="SAM" id="SignalP"/>
    </source>
</evidence>
<keyword evidence="4" id="KW-1185">Reference proteome</keyword>
<feature type="region of interest" description="Disordered" evidence="1">
    <location>
        <begin position="518"/>
        <end position="537"/>
    </location>
</feature>
<organism evidence="3 4">
    <name type="scientific">Vanrija pseudolonga</name>
    <dbReference type="NCBI Taxonomy" id="143232"/>
    <lineage>
        <taxon>Eukaryota</taxon>
        <taxon>Fungi</taxon>
        <taxon>Dikarya</taxon>
        <taxon>Basidiomycota</taxon>
        <taxon>Agaricomycotina</taxon>
        <taxon>Tremellomycetes</taxon>
        <taxon>Trichosporonales</taxon>
        <taxon>Trichosporonaceae</taxon>
        <taxon>Vanrija</taxon>
    </lineage>
</organism>
<dbReference type="Gene3D" id="3.20.20.80">
    <property type="entry name" value="Glycosidases"/>
    <property type="match status" value="1"/>
</dbReference>
<feature type="compositionally biased region" description="Low complexity" evidence="1">
    <location>
        <begin position="36"/>
        <end position="82"/>
    </location>
</feature>
<reference evidence="3" key="1">
    <citation type="submission" date="2023-10" db="EMBL/GenBank/DDBJ databases">
        <authorList>
            <person name="Noh H."/>
        </authorList>
    </citation>
    <scope>NUCLEOTIDE SEQUENCE</scope>
    <source>
        <strain evidence="3">DUCC4014</strain>
    </source>
</reference>
<dbReference type="GO" id="GO:0051118">
    <property type="term" value="F:glucan endo-1,3-alpha-glucosidase activity"/>
    <property type="evidence" value="ECO:0007669"/>
    <property type="project" value="InterPro"/>
</dbReference>
<feature type="compositionally biased region" description="Low complexity" evidence="1">
    <location>
        <begin position="95"/>
        <end position="113"/>
    </location>
</feature>
<feature type="signal peptide" evidence="2">
    <location>
        <begin position="1"/>
        <end position="18"/>
    </location>
</feature>
<keyword evidence="2" id="KW-0732">Signal</keyword>
<dbReference type="CDD" id="cd11577">
    <property type="entry name" value="GH71"/>
    <property type="match status" value="1"/>
</dbReference>
<dbReference type="AlphaFoldDB" id="A0AAF1BEQ4"/>
<gene>
    <name evidence="3" type="primary">PCH_Pc12g07500</name>
    <name evidence="3" type="ORF">LOC62_01G000471</name>
</gene>
<sequence length="634" mass="65589">MKATFVLGALLALTGAAASPVKRRRLEPRLTIAPNATTSSDVASASGSSSSSTSSVSSFFTTASAVAPKCRPKSKSSSAAPSAPTPSGPSDIVLPSSSAPSSSANGTAPTASPDVSASPSLAPTAVQSQPSPAGTPGEAPAASPSGAKSDGIPTPATSPSSSASASAAAPTSGSPATTSSQSPTPTTTFSSAPDSGNASRPDATGAPVPDAGASSDKLVFAHFMVGITWPYQQADWEADIRKAQLYGVDAFALNIGRDEYNHAQLTNAYNAAEALGFKVFLSFDFNWWKNDQVADVVSYLKEWASKPAQLKVKANNAAFVSTFIGAGFDWASVKQQVGFPLHIIPGNLRPDDAGTQSQIASAALDGLFSWHAWPGQENNIPVDASLNTDTDKAYQALVGKNNKDYMAPVSPWFFTHIGSDKSYTKNFLFKWQQILDLAPQYVEIVTWNDFGESHHVGPRPAAAGDDGSADYAAGLDHTKLMDLAVPFIKAYKAGGKAPVVDKDFVVYWHRPHLKSASCDATDPVKGSASKDVQPGGVPAGKPQGWEFVADVVFVAVSSKSGAKVTVTSGSNAPVTLDAQAGIQVFEVPMGTGQQKFELSSGAGSASGTSEVPITAGCWQDKLYNFNFHSGLVSA</sequence>
<dbReference type="Proteomes" id="UP000827549">
    <property type="component" value="Chromosome 1"/>
</dbReference>
<dbReference type="GeneID" id="87803729"/>
<feature type="region of interest" description="Disordered" evidence="1">
    <location>
        <begin position="23"/>
        <end position="211"/>
    </location>
</feature>